<sequence>MDTAAFRKGIEVYAAQITELATKGKIPLIKGFPHRVVKACLNGREEADLLFIR</sequence>
<accession>A0ABR7DT71</accession>
<protein>
    <submittedName>
        <fullName evidence="1">Uncharacterized protein</fullName>
    </submittedName>
</protein>
<dbReference type="Proteomes" id="UP000651475">
    <property type="component" value="Unassembled WGS sequence"/>
</dbReference>
<comment type="caution">
    <text evidence="1">The sequence shown here is derived from an EMBL/GenBank/DDBJ whole genome shotgun (WGS) entry which is preliminary data.</text>
</comment>
<name>A0ABR7DT71_9BACT</name>
<proteinExistence type="predicted"/>
<dbReference type="RefSeq" id="WP_186930649.1">
    <property type="nucleotide sequence ID" value="NZ_JACOOJ010000029.1"/>
</dbReference>
<evidence type="ECO:0000313" key="2">
    <source>
        <dbReference type="Proteomes" id="UP000651475"/>
    </source>
</evidence>
<dbReference type="EMBL" id="JACOOJ010000029">
    <property type="protein sequence ID" value="MBC5633993.1"/>
    <property type="molecule type" value="Genomic_DNA"/>
</dbReference>
<organism evidence="1 2">
    <name type="scientific">Parabacteroides hominis</name>
    <dbReference type="NCBI Taxonomy" id="2763057"/>
    <lineage>
        <taxon>Bacteria</taxon>
        <taxon>Pseudomonadati</taxon>
        <taxon>Bacteroidota</taxon>
        <taxon>Bacteroidia</taxon>
        <taxon>Bacteroidales</taxon>
        <taxon>Tannerellaceae</taxon>
        <taxon>Parabacteroides</taxon>
    </lineage>
</organism>
<gene>
    <name evidence="1" type="ORF">H8S65_14650</name>
</gene>
<keyword evidence="2" id="KW-1185">Reference proteome</keyword>
<evidence type="ECO:0000313" key="1">
    <source>
        <dbReference type="EMBL" id="MBC5633993.1"/>
    </source>
</evidence>
<reference evidence="1 2" key="1">
    <citation type="submission" date="2020-08" db="EMBL/GenBank/DDBJ databases">
        <title>Genome public.</title>
        <authorList>
            <person name="Liu C."/>
            <person name="Sun Q."/>
        </authorList>
    </citation>
    <scope>NUCLEOTIDE SEQUENCE [LARGE SCALE GENOMIC DNA]</scope>
    <source>
        <strain evidence="1 2">NSJ-79</strain>
    </source>
</reference>